<proteinExistence type="predicted"/>
<evidence type="ECO:0000313" key="1">
    <source>
        <dbReference type="EMBL" id="MFD2318468.1"/>
    </source>
</evidence>
<dbReference type="EMBL" id="JBHUIG010000005">
    <property type="protein sequence ID" value="MFD2318468.1"/>
    <property type="molecule type" value="Genomic_DNA"/>
</dbReference>
<gene>
    <name evidence="1" type="ORF">ACFSPV_07125</name>
</gene>
<dbReference type="Proteomes" id="UP001597287">
    <property type="component" value="Unassembled WGS sequence"/>
</dbReference>
<protein>
    <submittedName>
        <fullName evidence="1">Uncharacterized protein</fullName>
    </submittedName>
</protein>
<name>A0ABW5EKL4_9BURK</name>
<keyword evidence="2" id="KW-1185">Reference proteome</keyword>
<organism evidence="1 2">
    <name type="scientific">Delftia deserti</name>
    <dbReference type="NCBI Taxonomy" id="1651218"/>
    <lineage>
        <taxon>Bacteria</taxon>
        <taxon>Pseudomonadati</taxon>
        <taxon>Pseudomonadota</taxon>
        <taxon>Betaproteobacteria</taxon>
        <taxon>Burkholderiales</taxon>
        <taxon>Comamonadaceae</taxon>
        <taxon>Delftia</taxon>
    </lineage>
</organism>
<sequence length="127" mass="13913">MNARPQCLASIAEAAHAKRLGDDESASDFWSAQAARQIRDTLVPARADDWFACNVPGPEYRWSADEILATALDSDHTPVRTAFSELMASPAAYPLLRVLIDFWLESRGEAIAAALERQAQQEARNAG</sequence>
<reference evidence="2" key="1">
    <citation type="journal article" date="2019" name="Int. J. Syst. Evol. Microbiol.">
        <title>The Global Catalogue of Microorganisms (GCM) 10K type strain sequencing project: providing services to taxonomists for standard genome sequencing and annotation.</title>
        <authorList>
            <consortium name="The Broad Institute Genomics Platform"/>
            <consortium name="The Broad Institute Genome Sequencing Center for Infectious Disease"/>
            <person name="Wu L."/>
            <person name="Ma J."/>
        </authorList>
    </citation>
    <scope>NUCLEOTIDE SEQUENCE [LARGE SCALE GENOMIC DNA]</scope>
    <source>
        <strain evidence="2">CCUG 62793</strain>
    </source>
</reference>
<dbReference type="RefSeq" id="WP_380105532.1">
    <property type="nucleotide sequence ID" value="NZ_JBHSIH010000001.1"/>
</dbReference>
<accession>A0ABW5EKL4</accession>
<evidence type="ECO:0000313" key="2">
    <source>
        <dbReference type="Proteomes" id="UP001597287"/>
    </source>
</evidence>
<comment type="caution">
    <text evidence="1">The sequence shown here is derived from an EMBL/GenBank/DDBJ whole genome shotgun (WGS) entry which is preliminary data.</text>
</comment>